<dbReference type="GO" id="GO:0009277">
    <property type="term" value="C:fungal-type cell wall"/>
    <property type="evidence" value="ECO:0007669"/>
    <property type="project" value="TreeGrafter"/>
</dbReference>
<dbReference type="FunFam" id="3.40.50.1240:FF:000065">
    <property type="entry name" value="Similar to histidine acid phosphatase"/>
    <property type="match status" value="1"/>
</dbReference>
<sequence>MLSLLLLPAAVLAQTQQPLYSTYTFNPLQHLAGIAPYFEPQDPPRSPGPPQGCSVTKAAYLVRHAAINANDYDYESYLEPFADKLANSTVDWSKIPELSFLSTWSPPAIEEEERVTRTGKLEAAQLGVQISYRYPKLRLPKRVWTSTAERTVVSAEGLIRGLEIEDDEIELVQVYEGKKAGANSLTPYSSCSAYSGSAGSKQSSQYVKKYTAPILARLKAQAPGFNWTSDDVIGMFEWCGYDTVVRGSSPFCNAKKSPSDAGLFTPDEWLQFEYGQDIMYHYNTGYGSQVSGAIGFPWLNATMSLLSSNANTTATDYNQTQSEDQDIYISFTHRELPPTVLVAMGLFNNSEFSGANNPNATMPLDQINYGRRWVSSHVLPFLTNIAIEKMNCSASYGYENATDPVYYRVLVNQSPQTLPGCFDGPAESCSQDKMSEWLSGRAEMLGGYSAVCNVTYGNSTDVLSIYSRDVQGEVVGKRRR</sequence>
<feature type="disulfide bond" evidence="3">
    <location>
        <begin position="421"/>
        <end position="429"/>
    </location>
</feature>
<dbReference type="Proteomes" id="UP000799436">
    <property type="component" value="Unassembled WGS sequence"/>
</dbReference>
<feature type="disulfide bond" evidence="3">
    <location>
        <begin position="239"/>
        <end position="252"/>
    </location>
</feature>
<keyword evidence="5" id="KW-1185">Reference proteome</keyword>
<feature type="disulfide bond" evidence="3">
    <location>
        <begin position="191"/>
        <end position="452"/>
    </location>
</feature>
<dbReference type="InterPro" id="IPR029033">
    <property type="entry name" value="His_PPase_superfam"/>
</dbReference>
<keyword evidence="1" id="KW-0378">Hydrolase</keyword>
<dbReference type="CDD" id="cd07061">
    <property type="entry name" value="HP_HAP_like"/>
    <property type="match status" value="1"/>
</dbReference>
<dbReference type="InterPro" id="IPR000560">
    <property type="entry name" value="His_Pase_clade-2"/>
</dbReference>
<evidence type="ECO:0000313" key="4">
    <source>
        <dbReference type="EMBL" id="KAF2774508.1"/>
    </source>
</evidence>
<evidence type="ECO:0000256" key="1">
    <source>
        <dbReference type="ARBA" id="ARBA00022801"/>
    </source>
</evidence>
<reference evidence="4" key="1">
    <citation type="journal article" date="2020" name="Stud. Mycol.">
        <title>101 Dothideomycetes genomes: a test case for predicting lifestyles and emergence of pathogens.</title>
        <authorList>
            <person name="Haridas S."/>
            <person name="Albert R."/>
            <person name="Binder M."/>
            <person name="Bloem J."/>
            <person name="Labutti K."/>
            <person name="Salamov A."/>
            <person name="Andreopoulos B."/>
            <person name="Baker S."/>
            <person name="Barry K."/>
            <person name="Bills G."/>
            <person name="Bluhm B."/>
            <person name="Cannon C."/>
            <person name="Castanera R."/>
            <person name="Culley D."/>
            <person name="Daum C."/>
            <person name="Ezra D."/>
            <person name="Gonzalez J."/>
            <person name="Henrissat B."/>
            <person name="Kuo A."/>
            <person name="Liang C."/>
            <person name="Lipzen A."/>
            <person name="Lutzoni F."/>
            <person name="Magnuson J."/>
            <person name="Mondo S."/>
            <person name="Nolan M."/>
            <person name="Ohm R."/>
            <person name="Pangilinan J."/>
            <person name="Park H.-J."/>
            <person name="Ramirez L."/>
            <person name="Alfaro M."/>
            <person name="Sun H."/>
            <person name="Tritt A."/>
            <person name="Yoshinaga Y."/>
            <person name="Zwiers L.-H."/>
            <person name="Turgeon B."/>
            <person name="Goodwin S."/>
            <person name="Spatafora J."/>
            <person name="Crous P."/>
            <person name="Grigoriev I."/>
        </authorList>
    </citation>
    <scope>NUCLEOTIDE SEQUENCE</scope>
    <source>
        <strain evidence="4">CBS 116005</strain>
    </source>
</reference>
<dbReference type="GO" id="GO:0003993">
    <property type="term" value="F:acid phosphatase activity"/>
    <property type="evidence" value="ECO:0007669"/>
    <property type="project" value="TreeGrafter"/>
</dbReference>
<keyword evidence="2" id="KW-0325">Glycoprotein</keyword>
<accession>A0A6G1LPZ6</accession>
<feature type="disulfide bond" evidence="3">
    <location>
        <begin position="53"/>
        <end position="392"/>
    </location>
</feature>
<keyword evidence="3" id="KW-1015">Disulfide bond</keyword>
<dbReference type="AlphaFoldDB" id="A0A6G1LPZ6"/>
<dbReference type="PANTHER" id="PTHR20963">
    <property type="entry name" value="MULTIPLE INOSITOL POLYPHOSPHATE PHOSPHATASE-RELATED"/>
    <property type="match status" value="1"/>
</dbReference>
<name>A0A6G1LPZ6_9PEZI</name>
<dbReference type="Pfam" id="PF00328">
    <property type="entry name" value="His_Phos_2"/>
    <property type="match status" value="1"/>
</dbReference>
<dbReference type="PANTHER" id="PTHR20963:SF14">
    <property type="entry name" value="ACID PHOSPHATASE, PUTATIVE-RELATED"/>
    <property type="match status" value="1"/>
</dbReference>
<dbReference type="PIRSF" id="PIRSF000894">
    <property type="entry name" value="Acid_phosphatase"/>
    <property type="match status" value="1"/>
</dbReference>
<dbReference type="EMBL" id="ML995808">
    <property type="protein sequence ID" value="KAF2774508.1"/>
    <property type="molecule type" value="Genomic_DNA"/>
</dbReference>
<proteinExistence type="predicted"/>
<dbReference type="OrthoDB" id="6509975at2759"/>
<gene>
    <name evidence="4" type="ORF">EJ03DRAFT_323074</name>
</gene>
<organism evidence="4 5">
    <name type="scientific">Teratosphaeria nubilosa</name>
    <dbReference type="NCBI Taxonomy" id="161662"/>
    <lineage>
        <taxon>Eukaryota</taxon>
        <taxon>Fungi</taxon>
        <taxon>Dikarya</taxon>
        <taxon>Ascomycota</taxon>
        <taxon>Pezizomycotina</taxon>
        <taxon>Dothideomycetes</taxon>
        <taxon>Dothideomycetidae</taxon>
        <taxon>Mycosphaerellales</taxon>
        <taxon>Teratosphaeriaceae</taxon>
        <taxon>Teratosphaeria</taxon>
    </lineage>
</organism>
<evidence type="ECO:0000256" key="2">
    <source>
        <dbReference type="ARBA" id="ARBA00023180"/>
    </source>
</evidence>
<dbReference type="Gene3D" id="3.40.50.1240">
    <property type="entry name" value="Phosphoglycerate mutase-like"/>
    <property type="match status" value="1"/>
</dbReference>
<evidence type="ECO:0000256" key="3">
    <source>
        <dbReference type="PIRSR" id="PIRSR000894-2"/>
    </source>
</evidence>
<dbReference type="InterPro" id="IPR016274">
    <property type="entry name" value="Histidine_acid_Pase_euk"/>
</dbReference>
<evidence type="ECO:0000313" key="5">
    <source>
        <dbReference type="Proteomes" id="UP000799436"/>
    </source>
</evidence>
<dbReference type="SUPFAM" id="SSF53254">
    <property type="entry name" value="Phosphoglycerate mutase-like"/>
    <property type="match status" value="1"/>
</dbReference>
<protein>
    <submittedName>
        <fullName evidence="4">Putative histidine acid phosphatase</fullName>
    </submittedName>
</protein>